<proteinExistence type="predicted"/>
<gene>
    <name evidence="4" type="primary">LOC117569022</name>
</gene>
<accession>A0A6P8YED8</accession>
<dbReference type="Proteomes" id="UP000515160">
    <property type="component" value="Chromosome 3"/>
</dbReference>
<dbReference type="Pfam" id="PF22576">
    <property type="entry name" value="Bfc"/>
    <property type="match status" value="1"/>
</dbReference>
<evidence type="ECO:0000259" key="2">
    <source>
        <dbReference type="Pfam" id="PF22576"/>
    </source>
</evidence>
<keyword evidence="3" id="KW-1185">Reference proteome</keyword>
<dbReference type="OrthoDB" id="6624851at2759"/>
<dbReference type="AlphaFoldDB" id="A0A6P8YED8"/>
<sequence>MAVVPHLIYMFEFVIDDLVITLQNYCAPDEYPICVEISFRNCVYVIVCDRDSGNCVDPCRPKTGKRCLFPLTSPVTEEDRLHIHVYKRRSNCCKFLLGLSEISIHTLFKRVDKAFEAQNDGWLQRWMDQLADLPRMKDPASNVMDRCDCFDSSYERREQLCPVSSVIKQLVPIFNLCSRQTGNIVLIIRLACHGPTITSVYFRREDGKTEAMSSSKQPQICPSSEAEEPRKCHRSFACNRDKQCPCNICVDECGRKCPKAKQKKSKKQAKKHCPPKVEEETIAM</sequence>
<name>A0A6P8YED8_DROAB</name>
<feature type="compositionally biased region" description="Basic residues" evidence="1">
    <location>
        <begin position="260"/>
        <end position="274"/>
    </location>
</feature>
<evidence type="ECO:0000313" key="3">
    <source>
        <dbReference type="Proteomes" id="UP000515160"/>
    </source>
</evidence>
<evidence type="ECO:0000256" key="1">
    <source>
        <dbReference type="SAM" id="MobiDB-lite"/>
    </source>
</evidence>
<reference evidence="4" key="1">
    <citation type="submission" date="2025-08" db="UniProtKB">
        <authorList>
            <consortium name="RefSeq"/>
        </authorList>
    </citation>
    <scope>IDENTIFICATION</scope>
    <source>
        <strain evidence="4">15112-1751.03</strain>
        <tissue evidence="4">Whole Adult</tissue>
    </source>
</reference>
<protein>
    <submittedName>
        <fullName evidence="4">Uncharacterized protein LOC117569022</fullName>
    </submittedName>
</protein>
<dbReference type="GeneID" id="117569022"/>
<evidence type="ECO:0000313" key="4">
    <source>
        <dbReference type="RefSeq" id="XP_034105902.1"/>
    </source>
</evidence>
<feature type="region of interest" description="Disordered" evidence="1">
    <location>
        <begin position="260"/>
        <end position="284"/>
    </location>
</feature>
<feature type="domain" description="Transcriptional cofactor Bfc" evidence="2">
    <location>
        <begin position="119"/>
        <end position="195"/>
    </location>
</feature>
<feature type="compositionally biased region" description="Basic and acidic residues" evidence="1">
    <location>
        <begin position="275"/>
        <end position="284"/>
    </location>
</feature>
<organism evidence="3 4">
    <name type="scientific">Drosophila albomicans</name>
    <name type="common">Fruit fly</name>
    <dbReference type="NCBI Taxonomy" id="7291"/>
    <lineage>
        <taxon>Eukaryota</taxon>
        <taxon>Metazoa</taxon>
        <taxon>Ecdysozoa</taxon>
        <taxon>Arthropoda</taxon>
        <taxon>Hexapoda</taxon>
        <taxon>Insecta</taxon>
        <taxon>Pterygota</taxon>
        <taxon>Neoptera</taxon>
        <taxon>Endopterygota</taxon>
        <taxon>Diptera</taxon>
        <taxon>Brachycera</taxon>
        <taxon>Muscomorpha</taxon>
        <taxon>Ephydroidea</taxon>
        <taxon>Drosophilidae</taxon>
        <taxon>Drosophila</taxon>
    </lineage>
</organism>
<dbReference type="RefSeq" id="XP_034105902.1">
    <property type="nucleotide sequence ID" value="XM_034250011.2"/>
</dbReference>
<dbReference type="InterPro" id="IPR054459">
    <property type="entry name" value="Bfc_dom"/>
</dbReference>